<keyword evidence="1" id="KW-0547">Nucleotide-binding</keyword>
<evidence type="ECO:0000256" key="1">
    <source>
        <dbReference type="ARBA" id="ARBA00022741"/>
    </source>
</evidence>
<gene>
    <name evidence="3" type="ORF">B0J13DRAFT_409651</name>
</gene>
<dbReference type="GO" id="GO:0140662">
    <property type="term" value="F:ATP-dependent protein folding chaperone"/>
    <property type="evidence" value="ECO:0007669"/>
    <property type="project" value="InterPro"/>
</dbReference>
<keyword evidence="2" id="KW-0067">ATP-binding</keyword>
<dbReference type="EMBL" id="JAGMUU010000016">
    <property type="protein sequence ID" value="KAH7136979.1"/>
    <property type="molecule type" value="Genomic_DNA"/>
</dbReference>
<dbReference type="InterPro" id="IPR043129">
    <property type="entry name" value="ATPase_NBD"/>
</dbReference>
<dbReference type="Proteomes" id="UP000717696">
    <property type="component" value="Unassembled WGS sequence"/>
</dbReference>
<dbReference type="Gene3D" id="3.30.420.40">
    <property type="match status" value="2"/>
</dbReference>
<dbReference type="AlphaFoldDB" id="A0A9P9EH12"/>
<protein>
    <submittedName>
        <fullName evidence="3">Heat shock protein 70 family</fullName>
    </submittedName>
</protein>
<keyword evidence="3" id="KW-0346">Stress response</keyword>
<feature type="non-terminal residue" evidence="3">
    <location>
        <position position="99"/>
    </location>
</feature>
<dbReference type="SUPFAM" id="SSF53067">
    <property type="entry name" value="Actin-like ATPase domain"/>
    <property type="match status" value="1"/>
</dbReference>
<comment type="caution">
    <text evidence="3">The sequence shown here is derived from an EMBL/GenBank/DDBJ whole genome shotgun (WGS) entry which is preliminary data.</text>
</comment>
<organism evidence="3 4">
    <name type="scientific">Dactylonectria estremocensis</name>
    <dbReference type="NCBI Taxonomy" id="1079267"/>
    <lineage>
        <taxon>Eukaryota</taxon>
        <taxon>Fungi</taxon>
        <taxon>Dikarya</taxon>
        <taxon>Ascomycota</taxon>
        <taxon>Pezizomycotina</taxon>
        <taxon>Sordariomycetes</taxon>
        <taxon>Hypocreomycetidae</taxon>
        <taxon>Hypocreales</taxon>
        <taxon>Nectriaceae</taxon>
        <taxon>Dactylonectria</taxon>
    </lineage>
</organism>
<feature type="non-terminal residue" evidence="3">
    <location>
        <position position="1"/>
    </location>
</feature>
<keyword evidence="4" id="KW-1185">Reference proteome</keyword>
<proteinExistence type="predicted"/>
<evidence type="ECO:0000313" key="3">
    <source>
        <dbReference type="EMBL" id="KAH7136979.1"/>
    </source>
</evidence>
<dbReference type="GO" id="GO:0005524">
    <property type="term" value="F:ATP binding"/>
    <property type="evidence" value="ECO:0007669"/>
    <property type="project" value="UniProtKB-KW"/>
</dbReference>
<evidence type="ECO:0000313" key="4">
    <source>
        <dbReference type="Proteomes" id="UP000717696"/>
    </source>
</evidence>
<dbReference type="InterPro" id="IPR018181">
    <property type="entry name" value="Heat_shock_70_CS"/>
</dbReference>
<dbReference type="PROSITE" id="PS00329">
    <property type="entry name" value="HSP70_2"/>
    <property type="match status" value="1"/>
</dbReference>
<name>A0A9P9EH12_9HYPO</name>
<evidence type="ECO:0000256" key="2">
    <source>
        <dbReference type="ARBA" id="ARBA00022840"/>
    </source>
</evidence>
<dbReference type="OrthoDB" id="5106638at2759"/>
<accession>A0A9P9EH12</accession>
<dbReference type="Pfam" id="PF00012">
    <property type="entry name" value="HSP70"/>
    <property type="match status" value="1"/>
</dbReference>
<dbReference type="InterPro" id="IPR013126">
    <property type="entry name" value="Hsp_70_fam"/>
</dbReference>
<dbReference type="PANTHER" id="PTHR19375">
    <property type="entry name" value="HEAT SHOCK PROTEIN 70KDA"/>
    <property type="match status" value="1"/>
</dbReference>
<reference evidence="3" key="1">
    <citation type="journal article" date="2021" name="Nat. Commun.">
        <title>Genetic determinants of endophytism in the Arabidopsis root mycobiome.</title>
        <authorList>
            <person name="Mesny F."/>
            <person name="Miyauchi S."/>
            <person name="Thiergart T."/>
            <person name="Pickel B."/>
            <person name="Atanasova L."/>
            <person name="Karlsson M."/>
            <person name="Huettel B."/>
            <person name="Barry K.W."/>
            <person name="Haridas S."/>
            <person name="Chen C."/>
            <person name="Bauer D."/>
            <person name="Andreopoulos W."/>
            <person name="Pangilinan J."/>
            <person name="LaButti K."/>
            <person name="Riley R."/>
            <person name="Lipzen A."/>
            <person name="Clum A."/>
            <person name="Drula E."/>
            <person name="Henrissat B."/>
            <person name="Kohler A."/>
            <person name="Grigoriev I.V."/>
            <person name="Martin F.M."/>
            <person name="Hacquard S."/>
        </authorList>
    </citation>
    <scope>NUCLEOTIDE SEQUENCE</scope>
    <source>
        <strain evidence="3">MPI-CAGE-AT-0021</strain>
    </source>
</reference>
<sequence length="99" mass="10743">PEEVFAFLFTKIQAAIIARFRTTAIKWVLTVPSHSNTAQKTSTRDTVKIAGLGHARLVEEPVATALKFIPSNRLTRSLTALLVVDMGGGTTDVTLVHLD</sequence>